<feature type="compositionally biased region" description="Basic residues" evidence="1">
    <location>
        <begin position="1"/>
        <end position="16"/>
    </location>
</feature>
<name>A0A550C1E1_9AGAR</name>
<feature type="region of interest" description="Disordered" evidence="1">
    <location>
        <begin position="76"/>
        <end position="101"/>
    </location>
</feature>
<evidence type="ECO:0000256" key="1">
    <source>
        <dbReference type="SAM" id="MobiDB-lite"/>
    </source>
</evidence>
<dbReference type="AlphaFoldDB" id="A0A550C1E1"/>
<feature type="region of interest" description="Disordered" evidence="1">
    <location>
        <begin position="1"/>
        <end position="20"/>
    </location>
</feature>
<evidence type="ECO:0000313" key="3">
    <source>
        <dbReference type="Proteomes" id="UP000320762"/>
    </source>
</evidence>
<comment type="caution">
    <text evidence="2">The sequence shown here is derived from an EMBL/GenBank/DDBJ whole genome shotgun (WGS) entry which is preliminary data.</text>
</comment>
<keyword evidence="3" id="KW-1185">Reference proteome</keyword>
<dbReference type="Proteomes" id="UP000320762">
    <property type="component" value="Unassembled WGS sequence"/>
</dbReference>
<reference evidence="2 3" key="1">
    <citation type="journal article" date="2019" name="New Phytol.">
        <title>Comparative genomics reveals unique wood-decay strategies and fruiting body development in the Schizophyllaceae.</title>
        <authorList>
            <person name="Almasi E."/>
            <person name="Sahu N."/>
            <person name="Krizsan K."/>
            <person name="Balint B."/>
            <person name="Kovacs G.M."/>
            <person name="Kiss B."/>
            <person name="Cseklye J."/>
            <person name="Drula E."/>
            <person name="Henrissat B."/>
            <person name="Nagy I."/>
            <person name="Chovatia M."/>
            <person name="Adam C."/>
            <person name="LaButti K."/>
            <person name="Lipzen A."/>
            <person name="Riley R."/>
            <person name="Grigoriev I.V."/>
            <person name="Nagy L.G."/>
        </authorList>
    </citation>
    <scope>NUCLEOTIDE SEQUENCE [LARGE SCALE GENOMIC DNA]</scope>
    <source>
        <strain evidence="2 3">NL-1724</strain>
    </source>
</reference>
<evidence type="ECO:0000313" key="2">
    <source>
        <dbReference type="EMBL" id="TRM58615.1"/>
    </source>
</evidence>
<proteinExistence type="predicted"/>
<gene>
    <name evidence="2" type="ORF">BD626DRAFT_181411</name>
</gene>
<sequence>MRQRRKENMHRRKRESSRRDCARWISETLLNVEYSRRPLRYATASTASSLHSVKGHPHVATAARMPLTSRGDFSCRPPHSALRPTATPSLSPFQVPSPPTSSPHRILYTTPCPSSRLTIHHITLSARCAYVGMALSTPNQLLRLLPFSPPATSPSMALHLLVRQVPFPFAPYTVHPSIHPSRHMRHLTYPRNVPCSPLLSYSIPSVRGPHTRGWIDNAACNRRVGLRNALSCPRDVRSPVIAVRLPAPRGPDSAQEGPPWKRLKDGIREAESVGASSPRKQTFAEP</sequence>
<dbReference type="EMBL" id="VDMD01000034">
    <property type="protein sequence ID" value="TRM58615.1"/>
    <property type="molecule type" value="Genomic_DNA"/>
</dbReference>
<protein>
    <submittedName>
        <fullName evidence="2">Uncharacterized protein</fullName>
    </submittedName>
</protein>
<accession>A0A550C1E1</accession>
<organism evidence="2 3">
    <name type="scientific">Schizophyllum amplum</name>
    <dbReference type="NCBI Taxonomy" id="97359"/>
    <lineage>
        <taxon>Eukaryota</taxon>
        <taxon>Fungi</taxon>
        <taxon>Dikarya</taxon>
        <taxon>Basidiomycota</taxon>
        <taxon>Agaricomycotina</taxon>
        <taxon>Agaricomycetes</taxon>
        <taxon>Agaricomycetidae</taxon>
        <taxon>Agaricales</taxon>
        <taxon>Schizophyllaceae</taxon>
        <taxon>Schizophyllum</taxon>
    </lineage>
</organism>